<keyword evidence="6 10" id="KW-1133">Transmembrane helix</keyword>
<dbReference type="GO" id="GO:0022857">
    <property type="term" value="F:transmembrane transporter activity"/>
    <property type="evidence" value="ECO:0007669"/>
    <property type="project" value="InterPro"/>
</dbReference>
<dbReference type="SUPFAM" id="SSF161098">
    <property type="entry name" value="MetI-like"/>
    <property type="match status" value="1"/>
</dbReference>
<dbReference type="PANTHER" id="PTHR30177:SF4">
    <property type="entry name" value="OSMOPROTECTANT IMPORT PERMEASE PROTEIN OSMW"/>
    <property type="match status" value="1"/>
</dbReference>
<comment type="caution">
    <text evidence="12">The sequence shown here is derived from an EMBL/GenBank/DDBJ whole genome shotgun (WGS) entry which is preliminary data.</text>
</comment>
<keyword evidence="4 10" id="KW-0812">Transmembrane</keyword>
<evidence type="ECO:0000259" key="11">
    <source>
        <dbReference type="PROSITE" id="PS50928"/>
    </source>
</evidence>
<evidence type="ECO:0000256" key="8">
    <source>
        <dbReference type="ARBA" id="ARBA00035642"/>
    </source>
</evidence>
<feature type="transmembrane region" description="Helical" evidence="10">
    <location>
        <begin position="83"/>
        <end position="101"/>
    </location>
</feature>
<evidence type="ECO:0000256" key="10">
    <source>
        <dbReference type="RuleBase" id="RU363032"/>
    </source>
</evidence>
<evidence type="ECO:0000256" key="7">
    <source>
        <dbReference type="ARBA" id="ARBA00023136"/>
    </source>
</evidence>
<evidence type="ECO:0000256" key="4">
    <source>
        <dbReference type="ARBA" id="ARBA00022692"/>
    </source>
</evidence>
<evidence type="ECO:0000256" key="9">
    <source>
        <dbReference type="ARBA" id="ARBA00035652"/>
    </source>
</evidence>
<reference evidence="12 13" key="1">
    <citation type="submission" date="2017-08" db="EMBL/GenBank/DDBJ databases">
        <title>Virgibacillus indicus sp. nov. and Virgibacillus profoundi sp. nov, two moderately halophilic bacteria isolated from marine sediment by using the Microfluidic Streak Plate.</title>
        <authorList>
            <person name="Xu B."/>
            <person name="Hu B."/>
            <person name="Wang J."/>
            <person name="Zhu Y."/>
            <person name="Huang L."/>
            <person name="Du W."/>
            <person name="Huang Y."/>
        </authorList>
    </citation>
    <scope>NUCLEOTIDE SEQUENCE [LARGE SCALE GENOMIC DNA]</scope>
    <source>
        <strain evidence="12 13">IO3-P2-C2</strain>
    </source>
</reference>
<proteinExistence type="inferred from homology"/>
<evidence type="ECO:0000256" key="6">
    <source>
        <dbReference type="ARBA" id="ARBA00022989"/>
    </source>
</evidence>
<dbReference type="OrthoDB" id="9801163at2"/>
<dbReference type="RefSeq" id="WP_094883807.1">
    <property type="nucleotide sequence ID" value="NZ_NPMS01000001.1"/>
</dbReference>
<dbReference type="Gene3D" id="3.40.190.120">
    <property type="entry name" value="Osmoprotection protein (prox), domain 2"/>
    <property type="match status" value="1"/>
</dbReference>
<dbReference type="CDD" id="cd13610">
    <property type="entry name" value="PBP2_ChoS"/>
    <property type="match status" value="1"/>
</dbReference>
<dbReference type="Pfam" id="PF00528">
    <property type="entry name" value="BPD_transp_1"/>
    <property type="match status" value="1"/>
</dbReference>
<evidence type="ECO:0000256" key="5">
    <source>
        <dbReference type="ARBA" id="ARBA00022970"/>
    </source>
</evidence>
<keyword evidence="3 10" id="KW-0813">Transport</keyword>
<comment type="similarity">
    <text evidence="2">Belongs to the binding-protein-dependent transport system permease family. CysTW subfamily.</text>
</comment>
<feature type="transmembrane region" description="Helical" evidence="10">
    <location>
        <begin position="23"/>
        <end position="42"/>
    </location>
</feature>
<dbReference type="Proteomes" id="UP000216498">
    <property type="component" value="Unassembled WGS sequence"/>
</dbReference>
<comment type="similarity">
    <text evidence="8">In the C-terminal section; belongs to the OsmX family.</text>
</comment>
<organism evidence="12 13">
    <name type="scientific">Virgibacillus indicus</name>
    <dbReference type="NCBI Taxonomy" id="2024554"/>
    <lineage>
        <taxon>Bacteria</taxon>
        <taxon>Bacillati</taxon>
        <taxon>Bacillota</taxon>
        <taxon>Bacilli</taxon>
        <taxon>Bacillales</taxon>
        <taxon>Bacillaceae</taxon>
        <taxon>Virgibacillus</taxon>
    </lineage>
</organism>
<feature type="transmembrane region" description="Helical" evidence="10">
    <location>
        <begin position="147"/>
        <end position="172"/>
    </location>
</feature>
<feature type="transmembrane region" description="Helical" evidence="10">
    <location>
        <begin position="54"/>
        <end position="77"/>
    </location>
</feature>
<dbReference type="GO" id="GO:0006865">
    <property type="term" value="P:amino acid transport"/>
    <property type="evidence" value="ECO:0007669"/>
    <property type="project" value="UniProtKB-KW"/>
</dbReference>
<dbReference type="PANTHER" id="PTHR30177">
    <property type="entry name" value="GLYCINE BETAINE/L-PROLINE TRANSPORT SYSTEM PERMEASE PROTEIN PROW"/>
    <property type="match status" value="1"/>
</dbReference>
<evidence type="ECO:0000256" key="2">
    <source>
        <dbReference type="ARBA" id="ARBA00007069"/>
    </source>
</evidence>
<evidence type="ECO:0000313" key="12">
    <source>
        <dbReference type="EMBL" id="OZU90210.1"/>
    </source>
</evidence>
<dbReference type="GO" id="GO:0043190">
    <property type="term" value="C:ATP-binding cassette (ABC) transporter complex"/>
    <property type="evidence" value="ECO:0007669"/>
    <property type="project" value="InterPro"/>
</dbReference>
<dbReference type="Pfam" id="PF04069">
    <property type="entry name" value="OpuAC"/>
    <property type="match status" value="1"/>
</dbReference>
<feature type="transmembrane region" description="Helical" evidence="10">
    <location>
        <begin position="211"/>
        <end position="231"/>
    </location>
</feature>
<protein>
    <submittedName>
        <fullName evidence="12">Glycine/betaine ABC transporter permease</fullName>
    </submittedName>
</protein>
<gene>
    <name evidence="12" type="ORF">CIL03_03445</name>
</gene>
<keyword evidence="5" id="KW-0029">Amino-acid transport</keyword>
<dbReference type="FunFam" id="1.10.3720.10:FF:000001">
    <property type="entry name" value="Glycine betaine ABC transporter, permease"/>
    <property type="match status" value="1"/>
</dbReference>
<dbReference type="AlphaFoldDB" id="A0A265NDT3"/>
<dbReference type="CDD" id="cd06261">
    <property type="entry name" value="TM_PBP2"/>
    <property type="match status" value="1"/>
</dbReference>
<evidence type="ECO:0000256" key="3">
    <source>
        <dbReference type="ARBA" id="ARBA00022448"/>
    </source>
</evidence>
<feature type="domain" description="ABC transmembrane type-1" evidence="11">
    <location>
        <begin position="19"/>
        <end position="199"/>
    </location>
</feature>
<dbReference type="Gene3D" id="1.10.3720.10">
    <property type="entry name" value="MetI-like"/>
    <property type="match status" value="1"/>
</dbReference>
<dbReference type="Gene3D" id="3.40.190.10">
    <property type="entry name" value="Periplasmic binding protein-like II"/>
    <property type="match status" value="1"/>
</dbReference>
<comment type="similarity">
    <text evidence="9">In the N-terminal section; belongs to the binding-protein-dependent transport system permease family.</text>
</comment>
<evidence type="ECO:0000313" key="13">
    <source>
        <dbReference type="Proteomes" id="UP000216498"/>
    </source>
</evidence>
<dbReference type="InterPro" id="IPR058089">
    <property type="entry name" value="EgtUBC_SBD"/>
</dbReference>
<dbReference type="InterPro" id="IPR051204">
    <property type="entry name" value="ABC_transp_perm/SBD"/>
</dbReference>
<accession>A0A265NDT3</accession>
<dbReference type="InterPro" id="IPR035906">
    <property type="entry name" value="MetI-like_sf"/>
</dbReference>
<dbReference type="EMBL" id="NPMS01000001">
    <property type="protein sequence ID" value="OZU90210.1"/>
    <property type="molecule type" value="Genomic_DNA"/>
</dbReference>
<sequence length="508" mass="55854">MSEFISVFQNRQDVLMETIWEHLQISLISLIIAIIIAVPLGLVLTRYTKVAEPIIAIAAITQTIPSLAVLAFLIPFFGIGTKPAIIALTAYGLLPILRNSYTGIKEVNPALKEAATGMGMNSFKRLTKVELPLAMPVIMAGIRTSMVLIVGTTTIAALIGAGGLGELILLGLDRGADINLILLGAIPAALLAILLDMILRGFEKVSKRFGFQSFIAMIIIAVLVVASPFLINSNKQADLVIGGKLGSEPAILINMYKILIEEETDLEVELEAGLGKTAFVFSALQQGSIDIFPEFTGTAIVTHLEQAAESNDAQEVYEQAKQGMDEQYDMAFLEPMKFNNTYAVALTKELADQHNLEEIGDLKKIENDITAGFTLEFKDRYDGYVGMQEVYNVDIADIKTMEPGIRQEALSNGEVDIIDAYATDSYMIELDLVTLKDPENLFPPYQGAPLMRNDTLEKYPELEKILNQLGGKITDEQMREMNYKVDYEDRSPNSVAKEFLQNEGLLDN</sequence>
<comment type="subcellular location">
    <subcellularLocation>
        <location evidence="1 10">Cell membrane</location>
        <topology evidence="1 10">Multi-pass membrane protein</topology>
    </subcellularLocation>
</comment>
<dbReference type="InterPro" id="IPR007210">
    <property type="entry name" value="ABC_Gly_betaine_transp_sub-bd"/>
</dbReference>
<keyword evidence="7 10" id="KW-0472">Membrane</keyword>
<dbReference type="PROSITE" id="PS50928">
    <property type="entry name" value="ABC_TM1"/>
    <property type="match status" value="1"/>
</dbReference>
<dbReference type="SUPFAM" id="SSF53850">
    <property type="entry name" value="Periplasmic binding protein-like II"/>
    <property type="match status" value="1"/>
</dbReference>
<dbReference type="InterPro" id="IPR000515">
    <property type="entry name" value="MetI-like"/>
</dbReference>
<name>A0A265NDT3_9BACI</name>
<dbReference type="GO" id="GO:0031460">
    <property type="term" value="P:glycine betaine transport"/>
    <property type="evidence" value="ECO:0007669"/>
    <property type="project" value="TreeGrafter"/>
</dbReference>
<feature type="transmembrane region" description="Helical" evidence="10">
    <location>
        <begin position="178"/>
        <end position="199"/>
    </location>
</feature>
<evidence type="ECO:0000256" key="1">
    <source>
        <dbReference type="ARBA" id="ARBA00004651"/>
    </source>
</evidence>
<keyword evidence="13" id="KW-1185">Reference proteome</keyword>